<dbReference type="GO" id="GO:0003677">
    <property type="term" value="F:DNA binding"/>
    <property type="evidence" value="ECO:0007669"/>
    <property type="project" value="InterPro"/>
</dbReference>
<accession>A0A5N8VTG2</accession>
<proteinExistence type="predicted"/>
<dbReference type="PANTHER" id="PTHR30007">
    <property type="entry name" value="PHP DOMAIN PROTEIN"/>
    <property type="match status" value="1"/>
</dbReference>
<sequence>MIDSQSVKADAVIGADSRGYDGGKQINGRKRHVVVDTLGLLLGVMVTSADAATVLPRRCCSRAWPRHTTALRWSGPTAATPAALSSIAWPPSGLCWPSSNAATTSAASWCCPSGGSSNVCAVRRLLIEWR</sequence>
<dbReference type="Proteomes" id="UP000326979">
    <property type="component" value="Unassembled WGS sequence"/>
</dbReference>
<comment type="caution">
    <text evidence="2">The sequence shown here is derived from an EMBL/GenBank/DDBJ whole genome shotgun (WGS) entry which is preliminary data.</text>
</comment>
<name>A0A5N8VTG2_9ACTN</name>
<dbReference type="PANTHER" id="PTHR30007:SF0">
    <property type="entry name" value="TRANSPOSASE"/>
    <property type="match status" value="1"/>
</dbReference>
<dbReference type="AlphaFoldDB" id="A0A5N8VTG2"/>
<evidence type="ECO:0000259" key="1">
    <source>
        <dbReference type="Pfam" id="PF01609"/>
    </source>
</evidence>
<evidence type="ECO:0000313" key="2">
    <source>
        <dbReference type="EMBL" id="MPY38527.1"/>
    </source>
</evidence>
<dbReference type="EMBL" id="VJZE01000002">
    <property type="protein sequence ID" value="MPY38527.1"/>
    <property type="molecule type" value="Genomic_DNA"/>
</dbReference>
<protein>
    <submittedName>
        <fullName evidence="2">Transposase</fullName>
    </submittedName>
</protein>
<gene>
    <name evidence="2" type="ORF">FNH04_00680</name>
</gene>
<organism evidence="2 3">
    <name type="scientific">Streptomyces phyllanthi</name>
    <dbReference type="NCBI Taxonomy" id="1803180"/>
    <lineage>
        <taxon>Bacteria</taxon>
        <taxon>Bacillati</taxon>
        <taxon>Actinomycetota</taxon>
        <taxon>Actinomycetes</taxon>
        <taxon>Kitasatosporales</taxon>
        <taxon>Streptomycetaceae</taxon>
        <taxon>Streptomyces</taxon>
    </lineage>
</organism>
<feature type="domain" description="Transposase IS4-like" evidence="1">
    <location>
        <begin position="2"/>
        <end position="52"/>
    </location>
</feature>
<reference evidence="2 3" key="1">
    <citation type="submission" date="2019-07" db="EMBL/GenBank/DDBJ databases">
        <title>New species of Amycolatopsis and Streptomyces.</title>
        <authorList>
            <person name="Duangmal K."/>
            <person name="Teo W.F.A."/>
            <person name="Lipun K."/>
        </authorList>
    </citation>
    <scope>NUCLEOTIDE SEQUENCE [LARGE SCALE GENOMIC DNA]</scope>
    <source>
        <strain evidence="2 3">TISTR 2346</strain>
    </source>
</reference>
<dbReference type="InterPro" id="IPR002559">
    <property type="entry name" value="Transposase_11"/>
</dbReference>
<dbReference type="Pfam" id="PF01609">
    <property type="entry name" value="DDE_Tnp_1"/>
    <property type="match status" value="1"/>
</dbReference>
<evidence type="ECO:0000313" key="3">
    <source>
        <dbReference type="Proteomes" id="UP000326979"/>
    </source>
</evidence>
<dbReference type="GO" id="GO:0006313">
    <property type="term" value="P:DNA transposition"/>
    <property type="evidence" value="ECO:0007669"/>
    <property type="project" value="InterPro"/>
</dbReference>
<dbReference type="GO" id="GO:0004803">
    <property type="term" value="F:transposase activity"/>
    <property type="evidence" value="ECO:0007669"/>
    <property type="project" value="InterPro"/>
</dbReference>
<keyword evidence="3" id="KW-1185">Reference proteome</keyword>